<evidence type="ECO:0000259" key="3">
    <source>
        <dbReference type="Pfam" id="PF02769"/>
    </source>
</evidence>
<dbReference type="Pfam" id="PF00586">
    <property type="entry name" value="AIRS"/>
    <property type="match status" value="1"/>
</dbReference>
<dbReference type="InterPro" id="IPR011854">
    <property type="entry name" value="HypE"/>
</dbReference>
<dbReference type="PIRSF" id="PIRSF005644">
    <property type="entry name" value="Hdrgns_mtr_HypE"/>
    <property type="match status" value="1"/>
</dbReference>
<dbReference type="EMBL" id="QKNX01000003">
    <property type="protein sequence ID" value="TKR25674.1"/>
    <property type="molecule type" value="Genomic_DNA"/>
</dbReference>
<dbReference type="AlphaFoldDB" id="A0A4U5JA45"/>
<comment type="caution">
    <text evidence="4">The sequence shown here is derived from an EMBL/GenBank/DDBJ whole genome shotgun (WGS) entry which is preliminary data.</text>
</comment>
<evidence type="ECO:0000313" key="5">
    <source>
        <dbReference type="Proteomes" id="UP000308037"/>
    </source>
</evidence>
<dbReference type="Gene3D" id="3.30.1330.10">
    <property type="entry name" value="PurM-like, N-terminal domain"/>
    <property type="match status" value="1"/>
</dbReference>
<evidence type="ECO:0000313" key="4">
    <source>
        <dbReference type="EMBL" id="TKR25674.1"/>
    </source>
</evidence>
<reference evidence="4 5" key="1">
    <citation type="submission" date="2019-04" db="EMBL/GenBank/DDBJ databases">
        <title>Natronomonas sp. F20-122 a newhaloarchaeon isolated from a saline saltern of Isla Bacuta, Huelva, Spain.</title>
        <authorList>
            <person name="Duran-Viseras A."/>
            <person name="Sanchez-Porro C."/>
            <person name="Ventosa A."/>
        </authorList>
    </citation>
    <scope>NUCLEOTIDE SEQUENCE [LARGE SCALE GENOMIC DNA]</scope>
    <source>
        <strain evidence="4 5">F20-122</strain>
    </source>
</reference>
<feature type="domain" description="PurM-like C-terminal" evidence="3">
    <location>
        <begin position="156"/>
        <end position="310"/>
    </location>
</feature>
<evidence type="ECO:0000256" key="1">
    <source>
        <dbReference type="ARBA" id="ARBA00006243"/>
    </source>
</evidence>
<dbReference type="InterPro" id="IPR036676">
    <property type="entry name" value="PurM-like_C_sf"/>
</dbReference>
<dbReference type="Pfam" id="PF02769">
    <property type="entry name" value="AIRS_C"/>
    <property type="match status" value="1"/>
</dbReference>
<dbReference type="Proteomes" id="UP000308037">
    <property type="component" value="Unassembled WGS sequence"/>
</dbReference>
<protein>
    <submittedName>
        <fullName evidence="4">Hydrogenase expression protein</fullName>
    </submittedName>
</protein>
<dbReference type="PANTHER" id="PTHR30303:SF4">
    <property type="entry name" value="HYDROGENASE EXPRESSION_FORMATION PROTEIN HYPE"/>
    <property type="match status" value="1"/>
</dbReference>
<evidence type="ECO:0000259" key="2">
    <source>
        <dbReference type="Pfam" id="PF00586"/>
    </source>
</evidence>
<dbReference type="InterPro" id="IPR016188">
    <property type="entry name" value="PurM-like_N"/>
</dbReference>
<dbReference type="SUPFAM" id="SSF56042">
    <property type="entry name" value="PurM C-terminal domain-like"/>
    <property type="match status" value="1"/>
</dbReference>
<dbReference type="OrthoDB" id="31494at2157"/>
<dbReference type="PANTHER" id="PTHR30303">
    <property type="entry name" value="HYDROGENASE ISOENZYMES FORMATION PROTEIN HYPE"/>
    <property type="match status" value="1"/>
</dbReference>
<dbReference type="InterPro" id="IPR010918">
    <property type="entry name" value="PurM-like_C_dom"/>
</dbReference>
<gene>
    <name evidence="4" type="ORF">DM868_09695</name>
</gene>
<keyword evidence="5" id="KW-1185">Reference proteome</keyword>
<dbReference type="SUPFAM" id="SSF55326">
    <property type="entry name" value="PurM N-terminal domain-like"/>
    <property type="match status" value="1"/>
</dbReference>
<dbReference type="RefSeq" id="WP_137276681.1">
    <property type="nucleotide sequence ID" value="NZ_QKNX01000003.1"/>
</dbReference>
<sequence length="341" mass="35038">MTTGKISRAFFETRIASRLGAPRDDVALGPKHGVDFGIVDVGDRALVTATDPISILPELGFERAGEFAIGIVLSDVAVSGLPPTHLTISFSLPPEMTDDEFDRVWGAIHEECRDLGISIVTGHTARYAGCSFPWVGAATGMAVGDPDEIVRPDGARPGDDILVTKGPAVEAVGLLTTLFPEAIDLPPVALETAQSRLDDVGAVRDALTAAAAGNVTAMHDATEGGLLGAFHEVADGAGVRLSIDAEAVPRLAGIDAACEALGMDPWRATTSGTLVVAVDPADTKSVLAALRNRGTTVSAVGTVDTGAGVELDGCPAGQPDGDASWAVYERLLDATANGRQP</sequence>
<name>A0A4U5JA45_9EURY</name>
<dbReference type="InterPro" id="IPR036921">
    <property type="entry name" value="PurM-like_N_sf"/>
</dbReference>
<organism evidence="4 5">
    <name type="scientific">Natronomonas salsuginis</name>
    <dbReference type="NCBI Taxonomy" id="2217661"/>
    <lineage>
        <taxon>Archaea</taxon>
        <taxon>Methanobacteriati</taxon>
        <taxon>Methanobacteriota</taxon>
        <taxon>Stenosarchaea group</taxon>
        <taxon>Halobacteria</taxon>
        <taxon>Halobacteriales</taxon>
        <taxon>Natronomonadaceae</taxon>
        <taxon>Natronomonas</taxon>
    </lineage>
</organism>
<comment type="similarity">
    <text evidence="1">Belongs to the HypE family.</text>
</comment>
<feature type="domain" description="PurM-like N-terminal" evidence="2">
    <location>
        <begin position="35"/>
        <end position="129"/>
    </location>
</feature>
<accession>A0A4U5JA45</accession>
<dbReference type="CDD" id="cd06061">
    <property type="entry name" value="PurM-like1"/>
    <property type="match status" value="1"/>
</dbReference>
<proteinExistence type="inferred from homology"/>
<dbReference type="GO" id="GO:0051604">
    <property type="term" value="P:protein maturation"/>
    <property type="evidence" value="ECO:0007669"/>
    <property type="project" value="TreeGrafter"/>
</dbReference>
<dbReference type="Gene3D" id="3.90.650.10">
    <property type="entry name" value="PurM-like C-terminal domain"/>
    <property type="match status" value="1"/>
</dbReference>